<dbReference type="GO" id="GO:0030170">
    <property type="term" value="F:pyridoxal phosphate binding"/>
    <property type="evidence" value="ECO:0007669"/>
    <property type="project" value="InterPro"/>
</dbReference>
<keyword evidence="6" id="KW-0456">Lyase</keyword>
<reference evidence="12 13" key="1">
    <citation type="journal article" date="2009" name="J. Bacteriol.">
        <title>Genome sequences of three Agrobacterium biovars help elucidate the evolution of multichromosome genomes in bacteria.</title>
        <authorList>
            <person name="Slater S.C."/>
            <person name="Goldman B.S."/>
            <person name="Goodner B."/>
            <person name="Setubal J.C."/>
            <person name="Farrand S.K."/>
            <person name="Nester E.W."/>
            <person name="Burr T.J."/>
            <person name="Banta L."/>
            <person name="Dickerman A.W."/>
            <person name="Paulsen I."/>
            <person name="Otten L."/>
            <person name="Suen G."/>
            <person name="Welch R."/>
            <person name="Almeida N.F."/>
            <person name="Arnold F."/>
            <person name="Burton O.T."/>
            <person name="Du Z."/>
            <person name="Ewing A."/>
            <person name="Godsy E."/>
            <person name="Heisel S."/>
            <person name="Houmiel K.L."/>
            <person name="Jhaveri J."/>
            <person name="Lu J."/>
            <person name="Miller N.M."/>
            <person name="Norton S."/>
            <person name="Chen Q."/>
            <person name="Phoolcharoen W."/>
            <person name="Ohlin V."/>
            <person name="Ondrusek D."/>
            <person name="Pride N."/>
            <person name="Stricklin S.L."/>
            <person name="Sun J."/>
            <person name="Wheeler C."/>
            <person name="Wilson L."/>
            <person name="Zhu H."/>
            <person name="Wood D.W."/>
        </authorList>
    </citation>
    <scope>NUCLEOTIDE SEQUENCE [LARGE SCALE GENOMIC DNA]</scope>
    <source>
        <strain evidence="13">S4 / ATCC BAA-846</strain>
    </source>
</reference>
<proteinExistence type="inferred from homology"/>
<evidence type="ECO:0000256" key="10">
    <source>
        <dbReference type="PIRSR" id="PIRSR604450-51"/>
    </source>
</evidence>
<keyword evidence="4" id="KW-0028">Amino-acid biosynthesis</keyword>
<protein>
    <recommendedName>
        <fullName evidence="3 9">Threonine synthase</fullName>
        <ecNumber evidence="9">4.2.3.1</ecNumber>
    </recommendedName>
</protein>
<evidence type="ECO:0000256" key="4">
    <source>
        <dbReference type="ARBA" id="ARBA00022605"/>
    </source>
</evidence>
<sequence>MPREWPKMRKRDIRALRGKTYQEVAFAVLKPFVDGEIKDDALQAMIHDAYATFRHPAVAPLVQTGPNSYILELFHGTTLAFKDVAMQLLGRLMDHVLRERGQRATIVGATSGDTGGAAIDAFAGLDNIDMFILFPKGKVSPVQQRQMTTSKAGNVRAVAIEGNFDDCQDLVKAMFNHVAFRDKVQLSGVNSINWARIMAQVVYYFTAALSLGGPDRKISFTVPTGNFGDIFAGYVAREMGLPIDKLVIATNDNDILARTLKTGRYEMRGVMATTSPSMDIQISSNFERLLFEASGRNAGEIRSQMASLKQSGAFEIKPDALKTIRKLFRAGRATQQDVAKTIATTLAETGYLLDPHTACGVVVASKFEKPQSPMVTLATAHPAKFPAAVKSASGIDPALPTWLADLMDREERFDVLAGELDVVEAFISAHSRAGA</sequence>
<dbReference type="InterPro" id="IPR004450">
    <property type="entry name" value="Thr_synthase-like"/>
</dbReference>
<dbReference type="Gene3D" id="3.90.1380.10">
    <property type="entry name" value="Threonine synthase, N-terminal domain"/>
    <property type="match status" value="1"/>
</dbReference>
<dbReference type="CDD" id="cd01560">
    <property type="entry name" value="Thr-synth_2"/>
    <property type="match status" value="1"/>
</dbReference>
<dbReference type="eggNOG" id="COG0498">
    <property type="taxonomic scope" value="Bacteria"/>
</dbReference>
<evidence type="ECO:0000256" key="1">
    <source>
        <dbReference type="ARBA" id="ARBA00001933"/>
    </source>
</evidence>
<dbReference type="InterPro" id="IPR036052">
    <property type="entry name" value="TrpB-like_PALP_sf"/>
</dbReference>
<name>B9JT53_ALLAM</name>
<comment type="similarity">
    <text evidence="2">Belongs to the threonine synthase family.</text>
</comment>
<evidence type="ECO:0000256" key="9">
    <source>
        <dbReference type="NCBIfam" id="TIGR00260"/>
    </source>
</evidence>
<comment type="catalytic activity">
    <reaction evidence="8">
        <text>O-phospho-L-homoserine + H2O = L-threonine + phosphate</text>
        <dbReference type="Rhea" id="RHEA:10840"/>
        <dbReference type="ChEBI" id="CHEBI:15377"/>
        <dbReference type="ChEBI" id="CHEBI:43474"/>
        <dbReference type="ChEBI" id="CHEBI:57590"/>
        <dbReference type="ChEBI" id="CHEBI:57926"/>
        <dbReference type="EC" id="4.2.3.1"/>
    </reaction>
</comment>
<dbReference type="EC" id="4.2.3.1" evidence="9"/>
<dbReference type="Proteomes" id="UP000001596">
    <property type="component" value="Chromosome 1"/>
</dbReference>
<dbReference type="InterPro" id="IPR051166">
    <property type="entry name" value="Threonine_Synthase"/>
</dbReference>
<dbReference type="InterPro" id="IPR037158">
    <property type="entry name" value="Thr_synth_N_sf"/>
</dbReference>
<dbReference type="UniPathway" id="UPA00050">
    <property type="reaction ID" value="UER00065"/>
</dbReference>
<dbReference type="Gene3D" id="3.40.50.1100">
    <property type="match status" value="2"/>
</dbReference>
<dbReference type="PANTHER" id="PTHR42690">
    <property type="entry name" value="THREONINE SYNTHASE FAMILY MEMBER"/>
    <property type="match status" value="1"/>
</dbReference>
<accession>B9JT53</accession>
<dbReference type="KEGG" id="avi:Avi_1075"/>
<dbReference type="GO" id="GO:0004795">
    <property type="term" value="F:threonine synthase activity"/>
    <property type="evidence" value="ECO:0007669"/>
    <property type="project" value="UniProtKB-UniRule"/>
</dbReference>
<dbReference type="InterPro" id="IPR029144">
    <property type="entry name" value="Thr_synth_N"/>
</dbReference>
<feature type="domain" description="Threonine synthase N-terminal" evidence="11">
    <location>
        <begin position="1"/>
        <end position="50"/>
    </location>
</feature>
<evidence type="ECO:0000256" key="7">
    <source>
        <dbReference type="ARBA" id="ARBA00029440"/>
    </source>
</evidence>
<evidence type="ECO:0000313" key="13">
    <source>
        <dbReference type="Proteomes" id="UP000001596"/>
    </source>
</evidence>
<dbReference type="InterPro" id="IPR000634">
    <property type="entry name" value="Ser/Thr_deHydtase_PyrdxlP-BS"/>
</dbReference>
<dbReference type="NCBIfam" id="TIGR00260">
    <property type="entry name" value="thrC"/>
    <property type="match status" value="1"/>
</dbReference>
<dbReference type="AlphaFoldDB" id="B9JT53"/>
<comment type="cofactor">
    <cofactor evidence="1 10">
        <name>pyridoxal 5'-phosphate</name>
        <dbReference type="ChEBI" id="CHEBI:597326"/>
    </cofactor>
</comment>
<evidence type="ECO:0000256" key="5">
    <source>
        <dbReference type="ARBA" id="ARBA00022898"/>
    </source>
</evidence>
<comment type="pathway">
    <text evidence="7">Amino-acid biosynthesis.</text>
</comment>
<dbReference type="GO" id="GO:0009088">
    <property type="term" value="P:threonine biosynthetic process"/>
    <property type="evidence" value="ECO:0007669"/>
    <property type="project" value="UniProtKB-UniRule"/>
</dbReference>
<dbReference type="PROSITE" id="PS00165">
    <property type="entry name" value="DEHYDRATASE_SER_THR"/>
    <property type="match status" value="1"/>
</dbReference>
<evidence type="ECO:0000259" key="11">
    <source>
        <dbReference type="Pfam" id="PF14821"/>
    </source>
</evidence>
<evidence type="ECO:0000256" key="2">
    <source>
        <dbReference type="ARBA" id="ARBA00005517"/>
    </source>
</evidence>
<dbReference type="Pfam" id="PF24857">
    <property type="entry name" value="THR4_C"/>
    <property type="match status" value="1"/>
</dbReference>
<dbReference type="EMBL" id="CP000633">
    <property type="protein sequence ID" value="ACM35766.1"/>
    <property type="molecule type" value="Genomic_DNA"/>
</dbReference>
<dbReference type="Pfam" id="PF14821">
    <property type="entry name" value="Thr_synth_N"/>
    <property type="match status" value="1"/>
</dbReference>
<evidence type="ECO:0000313" key="12">
    <source>
        <dbReference type="EMBL" id="ACM35766.1"/>
    </source>
</evidence>
<dbReference type="SUPFAM" id="SSF53686">
    <property type="entry name" value="Tryptophan synthase beta subunit-like PLP-dependent enzymes"/>
    <property type="match status" value="1"/>
</dbReference>
<keyword evidence="5 10" id="KW-0663">Pyridoxal phosphate</keyword>
<dbReference type="PANTHER" id="PTHR42690:SF1">
    <property type="entry name" value="THREONINE SYNTHASE-LIKE 2"/>
    <property type="match status" value="1"/>
</dbReference>
<organism evidence="12 13">
    <name type="scientific">Allorhizobium ampelinum (strain ATCC BAA-846 / DSM 112012 / S4)</name>
    <name type="common">Agrobacterium vitis (strain S4)</name>
    <dbReference type="NCBI Taxonomy" id="311402"/>
    <lineage>
        <taxon>Bacteria</taxon>
        <taxon>Pseudomonadati</taxon>
        <taxon>Pseudomonadota</taxon>
        <taxon>Alphaproteobacteria</taxon>
        <taxon>Hyphomicrobiales</taxon>
        <taxon>Rhizobiaceae</taxon>
        <taxon>Rhizobium/Agrobacterium group</taxon>
        <taxon>Allorhizobium</taxon>
        <taxon>Allorhizobium ampelinum</taxon>
    </lineage>
</organism>
<evidence type="ECO:0000256" key="8">
    <source>
        <dbReference type="ARBA" id="ARBA00049144"/>
    </source>
</evidence>
<dbReference type="HOGENOM" id="CLU_015170_1_0_5"/>
<keyword evidence="13" id="KW-1185">Reference proteome</keyword>
<gene>
    <name evidence="12" type="primary">thrC</name>
    <name evidence="12" type="ordered locus">Avi_1075</name>
</gene>
<feature type="modified residue" description="N6-(pyridoxal phosphate)lysine" evidence="10">
    <location>
        <position position="82"/>
    </location>
</feature>
<evidence type="ECO:0000256" key="6">
    <source>
        <dbReference type="ARBA" id="ARBA00023239"/>
    </source>
</evidence>
<dbReference type="STRING" id="311402.Avi_1075"/>
<evidence type="ECO:0000256" key="3">
    <source>
        <dbReference type="ARBA" id="ARBA00018679"/>
    </source>
</evidence>